<keyword evidence="3" id="KW-0411">Iron-sulfur</keyword>
<dbReference type="Gene3D" id="3.30.70.20">
    <property type="match status" value="1"/>
</dbReference>
<feature type="domain" description="4Fe-4S ferredoxin-type" evidence="4">
    <location>
        <begin position="43"/>
        <end position="72"/>
    </location>
</feature>
<proteinExistence type="predicted"/>
<dbReference type="GO" id="GO:0051536">
    <property type="term" value="F:iron-sulfur cluster binding"/>
    <property type="evidence" value="ECO:0007669"/>
    <property type="project" value="UniProtKB-KW"/>
</dbReference>
<dbReference type="InterPro" id="IPR017896">
    <property type="entry name" value="4Fe4S_Fe-S-bd"/>
</dbReference>
<evidence type="ECO:0000256" key="3">
    <source>
        <dbReference type="ARBA" id="ARBA00023014"/>
    </source>
</evidence>
<dbReference type="STRING" id="1319815.HMPREF0202_02622"/>
<protein>
    <submittedName>
        <fullName evidence="5">4Fe-4S binding domain protein</fullName>
    </submittedName>
</protein>
<dbReference type="GO" id="GO:0046872">
    <property type="term" value="F:metal ion binding"/>
    <property type="evidence" value="ECO:0007669"/>
    <property type="project" value="UniProtKB-KW"/>
</dbReference>
<dbReference type="Pfam" id="PF04432">
    <property type="entry name" value="FrhB_FdhB_C"/>
    <property type="match status" value="1"/>
</dbReference>
<dbReference type="PROSITE" id="PS00198">
    <property type="entry name" value="4FE4S_FER_1"/>
    <property type="match status" value="2"/>
</dbReference>
<evidence type="ECO:0000313" key="5">
    <source>
        <dbReference type="EMBL" id="ERT66524.1"/>
    </source>
</evidence>
<name>U7V5U9_9FUSO</name>
<dbReference type="Proteomes" id="UP000017081">
    <property type="component" value="Unassembled WGS sequence"/>
</dbReference>
<comment type="caution">
    <text evidence="5">The sequence shown here is derived from an EMBL/GenBank/DDBJ whole genome shotgun (WGS) entry which is preliminary data.</text>
</comment>
<dbReference type="AlphaFoldDB" id="U7V5U9"/>
<keyword evidence="1" id="KW-0479">Metal-binding</keyword>
<dbReference type="InterPro" id="IPR007525">
    <property type="entry name" value="FrhB_FdhB_C"/>
</dbReference>
<accession>U7V5U9</accession>
<evidence type="ECO:0000259" key="4">
    <source>
        <dbReference type="PROSITE" id="PS51379"/>
    </source>
</evidence>
<dbReference type="PROSITE" id="PS51379">
    <property type="entry name" value="4FE4S_FER_2"/>
    <property type="match status" value="2"/>
</dbReference>
<dbReference type="EMBL" id="AXZF01000143">
    <property type="protein sequence ID" value="ERT66524.1"/>
    <property type="molecule type" value="Genomic_DNA"/>
</dbReference>
<dbReference type="eggNOG" id="COG1035">
    <property type="taxonomic scope" value="Bacteria"/>
</dbReference>
<dbReference type="PANTHER" id="PTHR43193:SF2">
    <property type="entry name" value="POLYFERREDOXIN PROTEIN FWDF"/>
    <property type="match status" value="1"/>
</dbReference>
<reference evidence="5 6" key="1">
    <citation type="submission" date="2013-08" db="EMBL/GenBank/DDBJ databases">
        <authorList>
            <person name="Weinstock G."/>
            <person name="Sodergren E."/>
            <person name="Wylie T."/>
            <person name="Fulton L."/>
            <person name="Fulton R."/>
            <person name="Fronick C."/>
            <person name="O'Laughlin M."/>
            <person name="Godfrey J."/>
            <person name="Miner T."/>
            <person name="Herter B."/>
            <person name="Appelbaum E."/>
            <person name="Cordes M."/>
            <person name="Lek S."/>
            <person name="Wollam A."/>
            <person name="Pepin K.H."/>
            <person name="Palsikar V.B."/>
            <person name="Mitreva M."/>
            <person name="Wilson R.K."/>
        </authorList>
    </citation>
    <scope>NUCLEOTIDE SEQUENCE [LARGE SCALE GENOMIC DNA]</scope>
    <source>
        <strain evidence="5 6">ATCC BAA-474</strain>
    </source>
</reference>
<dbReference type="SUPFAM" id="SSF54862">
    <property type="entry name" value="4Fe-4S ferredoxins"/>
    <property type="match status" value="1"/>
</dbReference>
<sequence>MKIMNNSAIEVIGYDKCTGCYGCLNNCPIKGAIEFKKTEEGFYKPFLSEECIQCGYCKEGCPVISKVNGNKKEDLEVYSCWSKDKDIVRNSSSGGIFSELAKEYLDNNGIVFGAKWEDGEIVHCGISKLEELKELQKSKYLQSKIENSYLEAKEYLESGKKVLFVGTPCEIAALNTIVNHENLVTVDVICHGIPSYSAYEKYIRENFNLNIKNVTVDFRNKDNGWENFNLTFKNKDQIIIKNNHRQDLWFRGFLTDTYLNKPCYNCEFRTLPRFADITLGDFWGVPAEVKNSEGTSVVTINSKKGKELFENIKSSLEVKEVQWETALAGNPCLYNYKMNDSRREGFYKDFSNLTFNELHRKHFPFPNPVVSFIRRGLGFVKRRLLKVLRGA</sequence>
<feature type="domain" description="4Fe-4S ferredoxin-type" evidence="4">
    <location>
        <begin position="8"/>
        <end position="38"/>
    </location>
</feature>
<dbReference type="HOGENOM" id="CLU_037958_1_0_0"/>
<organism evidence="5 6">
    <name type="scientific">Cetobacterium somerae ATCC BAA-474</name>
    <dbReference type="NCBI Taxonomy" id="1319815"/>
    <lineage>
        <taxon>Bacteria</taxon>
        <taxon>Fusobacteriati</taxon>
        <taxon>Fusobacteriota</taxon>
        <taxon>Fusobacteriia</taxon>
        <taxon>Fusobacteriales</taxon>
        <taxon>Fusobacteriaceae</taxon>
        <taxon>Cetobacterium</taxon>
    </lineage>
</organism>
<evidence type="ECO:0000256" key="1">
    <source>
        <dbReference type="ARBA" id="ARBA00022723"/>
    </source>
</evidence>
<dbReference type="InterPro" id="IPR052977">
    <property type="entry name" value="Polyferredoxin-like_ET"/>
</dbReference>
<dbReference type="Pfam" id="PF13237">
    <property type="entry name" value="Fer4_10"/>
    <property type="match status" value="1"/>
</dbReference>
<keyword evidence="6" id="KW-1185">Reference proteome</keyword>
<evidence type="ECO:0000313" key="6">
    <source>
        <dbReference type="Proteomes" id="UP000017081"/>
    </source>
</evidence>
<dbReference type="InterPro" id="IPR017900">
    <property type="entry name" value="4Fe4S_Fe_S_CS"/>
</dbReference>
<dbReference type="PANTHER" id="PTHR43193">
    <property type="match status" value="1"/>
</dbReference>
<keyword evidence="2" id="KW-0408">Iron</keyword>
<evidence type="ECO:0000256" key="2">
    <source>
        <dbReference type="ARBA" id="ARBA00023004"/>
    </source>
</evidence>
<gene>
    <name evidence="5" type="ORF">HMPREF0202_02622</name>
</gene>